<evidence type="ECO:0000259" key="10">
    <source>
        <dbReference type="Pfam" id="PF21479"/>
    </source>
</evidence>
<dbReference type="InterPro" id="IPR048499">
    <property type="entry name" value="DIKK1/2/4_C-subdom2"/>
</dbReference>
<feature type="compositionally biased region" description="Low complexity" evidence="8">
    <location>
        <begin position="84"/>
        <end position="96"/>
    </location>
</feature>
<feature type="domain" description="Dickkopf-related protein 1/2/4 C-terminal subdomain 2" evidence="10">
    <location>
        <begin position="240"/>
        <end position="288"/>
    </location>
</feature>
<feature type="non-terminal residue" evidence="12">
    <location>
        <position position="1"/>
    </location>
</feature>
<dbReference type="AlphaFoldDB" id="A0A553QWA7"/>
<dbReference type="OrthoDB" id="4321958at2759"/>
<dbReference type="Pfam" id="PF21481">
    <property type="entry name" value="DIKK1-2-4_C-subdom1"/>
    <property type="match status" value="1"/>
</dbReference>
<dbReference type="Proteomes" id="UP000316079">
    <property type="component" value="Unassembled WGS sequence"/>
</dbReference>
<evidence type="ECO:0000256" key="6">
    <source>
        <dbReference type="ARBA" id="ARBA00022729"/>
    </source>
</evidence>
<organism evidence="12 13">
    <name type="scientific">Danionella cerebrum</name>
    <dbReference type="NCBI Taxonomy" id="2873325"/>
    <lineage>
        <taxon>Eukaryota</taxon>
        <taxon>Metazoa</taxon>
        <taxon>Chordata</taxon>
        <taxon>Craniata</taxon>
        <taxon>Vertebrata</taxon>
        <taxon>Euteleostomi</taxon>
        <taxon>Actinopterygii</taxon>
        <taxon>Neopterygii</taxon>
        <taxon>Teleostei</taxon>
        <taxon>Ostariophysi</taxon>
        <taxon>Cypriniformes</taxon>
        <taxon>Danionidae</taxon>
        <taxon>Danioninae</taxon>
        <taxon>Danionella</taxon>
    </lineage>
</organism>
<name>A0A553QWA7_9TELE</name>
<proteinExistence type="inferred from homology"/>
<dbReference type="PANTHER" id="PTHR12113:SF11">
    <property type="entry name" value="DICKKOPF-RELATED PROTEIN 1"/>
    <property type="match status" value="1"/>
</dbReference>
<keyword evidence="7" id="KW-1015">Disulfide bond</keyword>
<keyword evidence="3" id="KW-0217">Developmental protein</keyword>
<keyword evidence="4" id="KW-0964">Secreted</keyword>
<evidence type="ECO:0000313" key="12">
    <source>
        <dbReference type="EMBL" id="TRY94261.1"/>
    </source>
</evidence>
<accession>A0A553QWA7</accession>
<evidence type="ECO:0000259" key="9">
    <source>
        <dbReference type="Pfam" id="PF04706"/>
    </source>
</evidence>
<dbReference type="GO" id="GO:0005615">
    <property type="term" value="C:extracellular space"/>
    <property type="evidence" value="ECO:0007669"/>
    <property type="project" value="TreeGrafter"/>
</dbReference>
<evidence type="ECO:0000256" key="2">
    <source>
        <dbReference type="ARBA" id="ARBA00010842"/>
    </source>
</evidence>
<dbReference type="GO" id="GO:0090090">
    <property type="term" value="P:negative regulation of canonical Wnt signaling pathway"/>
    <property type="evidence" value="ECO:0007669"/>
    <property type="project" value="TreeGrafter"/>
</dbReference>
<keyword evidence="13" id="KW-1185">Reference proteome</keyword>
<dbReference type="EMBL" id="SRMA01025465">
    <property type="protein sequence ID" value="TRY94261.1"/>
    <property type="molecule type" value="Genomic_DNA"/>
</dbReference>
<evidence type="ECO:0000256" key="3">
    <source>
        <dbReference type="ARBA" id="ARBA00022473"/>
    </source>
</evidence>
<feature type="domain" description="Dickkopf-related protein 1/2/4 C-terminal subdomain 1" evidence="11">
    <location>
        <begin position="208"/>
        <end position="237"/>
    </location>
</feature>
<dbReference type="FunFam" id="2.10.80.10:FF:000001">
    <property type="entry name" value="Dickkopf WNT-signaling pathway inhibitor 2"/>
    <property type="match status" value="1"/>
</dbReference>
<feature type="domain" description="Dickkopf N-terminal cysteine-rich" evidence="9">
    <location>
        <begin position="117"/>
        <end position="163"/>
    </location>
</feature>
<evidence type="ECO:0000256" key="4">
    <source>
        <dbReference type="ARBA" id="ARBA00022525"/>
    </source>
</evidence>
<protein>
    <submittedName>
        <fullName evidence="12">Uncharacterized protein</fullName>
    </submittedName>
</protein>
<dbReference type="InterPro" id="IPR039863">
    <property type="entry name" value="DKK1-4"/>
</dbReference>
<dbReference type="Gene3D" id="2.10.80.10">
    <property type="entry name" value="Lipase, subunit A"/>
    <property type="match status" value="1"/>
</dbReference>
<dbReference type="GO" id="GO:0039706">
    <property type="term" value="F:co-receptor binding"/>
    <property type="evidence" value="ECO:0007669"/>
    <property type="project" value="TreeGrafter"/>
</dbReference>
<evidence type="ECO:0000256" key="7">
    <source>
        <dbReference type="ARBA" id="ARBA00023157"/>
    </source>
</evidence>
<dbReference type="GO" id="GO:0016055">
    <property type="term" value="P:Wnt signaling pathway"/>
    <property type="evidence" value="ECO:0007669"/>
    <property type="project" value="UniProtKB-KW"/>
</dbReference>
<reference evidence="12 13" key="1">
    <citation type="journal article" date="2019" name="Sci. Data">
        <title>Hybrid genome assembly and annotation of Danionella translucida.</title>
        <authorList>
            <person name="Kadobianskyi M."/>
            <person name="Schulze L."/>
            <person name="Schuelke M."/>
            <person name="Judkewitz B."/>
        </authorList>
    </citation>
    <scope>NUCLEOTIDE SEQUENCE [LARGE SCALE GENOMIC DNA]</scope>
    <source>
        <strain evidence="12 13">Bolton</strain>
    </source>
</reference>
<dbReference type="GO" id="GO:0048019">
    <property type="term" value="F:receptor antagonist activity"/>
    <property type="evidence" value="ECO:0007669"/>
    <property type="project" value="TreeGrafter"/>
</dbReference>
<dbReference type="CDD" id="cd23272">
    <property type="entry name" value="Dkk1_Cys2"/>
    <property type="match status" value="1"/>
</dbReference>
<evidence type="ECO:0000256" key="5">
    <source>
        <dbReference type="ARBA" id="ARBA00022687"/>
    </source>
</evidence>
<comment type="similarity">
    <text evidence="2">Belongs to the dickkopf family.</text>
</comment>
<keyword evidence="6" id="KW-0732">Signal</keyword>
<evidence type="ECO:0000256" key="1">
    <source>
        <dbReference type="ARBA" id="ARBA00004613"/>
    </source>
</evidence>
<dbReference type="InterPro" id="IPR006796">
    <property type="entry name" value="Dickkopf_N"/>
</dbReference>
<dbReference type="InterPro" id="IPR047304">
    <property type="entry name" value="Dkk1_Cys2"/>
</dbReference>
<sequence length="288" mass="30776">ISSSSLLLSARGGSANKPRAYKWSVARSCSPQKSSSHSGIHPASFPGNTMISTACLVLMCCIRVASAASHAAVLNSNAIKLGVSSPSHPVSPSPDESPADGGSLNFAMDTPQQLLICESDEECAGDEFCFLSRAVCLQCKKRRKRCIRDAMCCPGNRCSNGVCLPNDSDMTQQLGKEELVSGAHENSTALVPSKAAGSQQNQVLKGLEGENCLRSSDCTEGLCCARHFWSKICKPVLKEGQVCTKHKRKGTHGLEIFQRCDCGEGLSCRTQRGDGDKASRSLHTCQRH</sequence>
<evidence type="ECO:0000259" key="11">
    <source>
        <dbReference type="Pfam" id="PF21481"/>
    </source>
</evidence>
<keyword evidence="5" id="KW-0879">Wnt signaling pathway</keyword>
<evidence type="ECO:0000313" key="13">
    <source>
        <dbReference type="Proteomes" id="UP000316079"/>
    </source>
</evidence>
<dbReference type="Pfam" id="PF21479">
    <property type="entry name" value="DIKK1-2-4_C-subdom2"/>
    <property type="match status" value="1"/>
</dbReference>
<dbReference type="InterPro" id="IPR048500">
    <property type="entry name" value="DIKK1/2/4_C-subdom1"/>
</dbReference>
<feature type="region of interest" description="Disordered" evidence="8">
    <location>
        <begin position="84"/>
        <end position="103"/>
    </location>
</feature>
<comment type="subcellular location">
    <subcellularLocation>
        <location evidence="1">Secreted</location>
    </subcellularLocation>
</comment>
<dbReference type="PANTHER" id="PTHR12113">
    <property type="entry name" value="DICKKOPF3-LIKE 3"/>
    <property type="match status" value="1"/>
</dbReference>
<evidence type="ECO:0000256" key="8">
    <source>
        <dbReference type="SAM" id="MobiDB-lite"/>
    </source>
</evidence>
<gene>
    <name evidence="12" type="ORF">DNTS_025330</name>
</gene>
<comment type="caution">
    <text evidence="12">The sequence shown here is derived from an EMBL/GenBank/DDBJ whole genome shotgun (WGS) entry which is preliminary data.</text>
</comment>
<dbReference type="Pfam" id="PF04706">
    <property type="entry name" value="Dickkopf_N"/>
    <property type="match status" value="1"/>
</dbReference>
<dbReference type="STRING" id="623744.A0A553QWA7"/>